<evidence type="ECO:0000313" key="1">
    <source>
        <dbReference type="EMBL" id="GAG43028.1"/>
    </source>
</evidence>
<sequence length="49" mass="5327">MPLNYGVRGPGRFRLRLARFIHDDLVRATLGHHDDVASESQVASPLGAG</sequence>
<comment type="caution">
    <text evidence="1">The sequence shown here is derived from an EMBL/GenBank/DDBJ whole genome shotgun (WGS) entry which is preliminary data.</text>
</comment>
<protein>
    <submittedName>
        <fullName evidence="1">Uncharacterized protein</fullName>
    </submittedName>
</protein>
<name>X0Y2T3_9ZZZZ</name>
<organism evidence="1">
    <name type="scientific">marine sediment metagenome</name>
    <dbReference type="NCBI Taxonomy" id="412755"/>
    <lineage>
        <taxon>unclassified sequences</taxon>
        <taxon>metagenomes</taxon>
        <taxon>ecological metagenomes</taxon>
    </lineage>
</organism>
<accession>X0Y2T3</accession>
<feature type="non-terminal residue" evidence="1">
    <location>
        <position position="49"/>
    </location>
</feature>
<gene>
    <name evidence="1" type="ORF">S01H1_84586</name>
</gene>
<proteinExistence type="predicted"/>
<dbReference type="EMBL" id="BARS01057793">
    <property type="protein sequence ID" value="GAG43028.1"/>
    <property type="molecule type" value="Genomic_DNA"/>
</dbReference>
<reference evidence="1" key="1">
    <citation type="journal article" date="2014" name="Front. Microbiol.">
        <title>High frequency of phylogenetically diverse reductive dehalogenase-homologous genes in deep subseafloor sedimentary metagenomes.</title>
        <authorList>
            <person name="Kawai M."/>
            <person name="Futagami T."/>
            <person name="Toyoda A."/>
            <person name="Takaki Y."/>
            <person name="Nishi S."/>
            <person name="Hori S."/>
            <person name="Arai W."/>
            <person name="Tsubouchi T."/>
            <person name="Morono Y."/>
            <person name="Uchiyama I."/>
            <person name="Ito T."/>
            <person name="Fujiyama A."/>
            <person name="Inagaki F."/>
            <person name="Takami H."/>
        </authorList>
    </citation>
    <scope>NUCLEOTIDE SEQUENCE</scope>
    <source>
        <strain evidence="1">Expedition CK06-06</strain>
    </source>
</reference>
<dbReference type="AlphaFoldDB" id="X0Y2T3"/>